<dbReference type="Pfam" id="PF17917">
    <property type="entry name" value="RT_RNaseH"/>
    <property type="match status" value="1"/>
</dbReference>
<evidence type="ECO:0000259" key="8">
    <source>
        <dbReference type="Pfam" id="PF17917"/>
    </source>
</evidence>
<keyword evidence="10" id="KW-1185">Reference proteome</keyword>
<gene>
    <name evidence="9" type="ORF">QYM36_005727</name>
</gene>
<organism evidence="9 10">
    <name type="scientific">Artemia franciscana</name>
    <name type="common">Brine shrimp</name>
    <name type="synonym">Artemia sanfranciscana</name>
    <dbReference type="NCBI Taxonomy" id="6661"/>
    <lineage>
        <taxon>Eukaryota</taxon>
        <taxon>Metazoa</taxon>
        <taxon>Ecdysozoa</taxon>
        <taxon>Arthropoda</taxon>
        <taxon>Crustacea</taxon>
        <taxon>Branchiopoda</taxon>
        <taxon>Anostraca</taxon>
        <taxon>Artemiidae</taxon>
        <taxon>Artemia</taxon>
    </lineage>
</organism>
<dbReference type="AlphaFoldDB" id="A0AA88HWN8"/>
<feature type="domain" description="Reverse transcriptase RNase H-like" evidence="8">
    <location>
        <begin position="468"/>
        <end position="560"/>
    </location>
</feature>
<comment type="caution">
    <text evidence="9">The sequence shown here is derived from an EMBL/GenBank/DDBJ whole genome shotgun (WGS) entry which is preliminary data.</text>
</comment>
<dbReference type="InterPro" id="IPR050951">
    <property type="entry name" value="Retrovirus_Pol_polyprotein"/>
</dbReference>
<evidence type="ECO:0008006" key="11">
    <source>
        <dbReference type="Google" id="ProtNLM"/>
    </source>
</evidence>
<dbReference type="PANTHER" id="PTHR37984:SF8">
    <property type="entry name" value="CCHC-TYPE DOMAIN-CONTAINING PROTEIN"/>
    <property type="match status" value="1"/>
</dbReference>
<evidence type="ECO:0000256" key="5">
    <source>
        <dbReference type="ARBA" id="ARBA00022801"/>
    </source>
</evidence>
<evidence type="ECO:0000256" key="2">
    <source>
        <dbReference type="ARBA" id="ARBA00022695"/>
    </source>
</evidence>
<name>A0AA88HWN8_ARTSF</name>
<dbReference type="InterPro" id="IPR041373">
    <property type="entry name" value="RT_RNaseH"/>
</dbReference>
<dbReference type="SUPFAM" id="SSF56672">
    <property type="entry name" value="DNA/RNA polymerases"/>
    <property type="match status" value="1"/>
</dbReference>
<dbReference type="PANTHER" id="PTHR37984">
    <property type="entry name" value="PROTEIN CBG26694"/>
    <property type="match status" value="1"/>
</dbReference>
<dbReference type="EMBL" id="JAVRJZ010000009">
    <property type="protein sequence ID" value="KAK2718493.1"/>
    <property type="molecule type" value="Genomic_DNA"/>
</dbReference>
<dbReference type="GO" id="GO:0016787">
    <property type="term" value="F:hydrolase activity"/>
    <property type="evidence" value="ECO:0007669"/>
    <property type="project" value="UniProtKB-KW"/>
</dbReference>
<reference evidence="9" key="1">
    <citation type="submission" date="2023-07" db="EMBL/GenBank/DDBJ databases">
        <title>Chromosome-level genome assembly of Artemia franciscana.</title>
        <authorList>
            <person name="Jo E."/>
        </authorList>
    </citation>
    <scope>NUCLEOTIDE SEQUENCE</scope>
    <source>
        <tissue evidence="9">Whole body</tissue>
    </source>
</reference>
<dbReference type="Gene3D" id="3.30.70.270">
    <property type="match status" value="2"/>
</dbReference>
<evidence type="ECO:0000256" key="1">
    <source>
        <dbReference type="ARBA" id="ARBA00022679"/>
    </source>
</evidence>
<dbReference type="Gene3D" id="3.10.10.10">
    <property type="entry name" value="HIV Type 1 Reverse Transcriptase, subunit A, domain 1"/>
    <property type="match status" value="1"/>
</dbReference>
<dbReference type="InterPro" id="IPR043128">
    <property type="entry name" value="Rev_trsase/Diguanyl_cyclase"/>
</dbReference>
<sequence length="635" mass="72383">MIRDQLVFGVKQDKIRERLLSEGAGLTLARSIATCRAAEAIQVQLMIMSNQEHSKVHVKQEIDVVTRPTSNILTSYTGESLKVAGTCQLEVQNKNRDPQIHKFCEVDTDKRPILSRQTSVSLNLIKFIYNIEQTPVASTTDEILAEYKNVFKAIGKMPGKCKIHLKPGVIPSVQPPRKVPLVIQDRLKNELERQVSLGIIEKATEPTEWVNSMVVVQKPNDDIWIGLDPVVFNKWIQRPHYPIPTFDDIANKCHGAQNMFKLDARNGYWSMVLDDASLELTTFNTIFGRFKWRRYPFGIISAQDEYQCRMEEAFEGLGLGLIVDDIAGVGTSKEDHDMQLKAVLQRAREKGVKFIRHKFVFNATAIPYFGHLLNTEGVKPDPNKTKAIAEILEPRNKEELQTLLRMLNYLSRYIPSLSSLNQPLRELGKAKDFVWTKKHSDACQTIRKSLSKHLSYFDTHCQEVEKIVNASQHGLGAQLLVKDETVAFGSRSLSDTEQIYSQIEKELLSIVFACKHFHQYIFGRKVSVITDHKPLENILRKPISNAPPRLQRMMLAIQPYDLRFTYRPGQEIPVADSLSRLHMENTDPEEDLQAELHGHNVMKHIPIKDQMVQSIADSTKYDPKMQVLAKTIKIG</sequence>
<evidence type="ECO:0000256" key="3">
    <source>
        <dbReference type="ARBA" id="ARBA00022722"/>
    </source>
</evidence>
<dbReference type="InterPro" id="IPR043502">
    <property type="entry name" value="DNA/RNA_pol_sf"/>
</dbReference>
<accession>A0AA88HWN8</accession>
<keyword evidence="4" id="KW-0255">Endonuclease</keyword>
<dbReference type="GO" id="GO:0003964">
    <property type="term" value="F:RNA-directed DNA polymerase activity"/>
    <property type="evidence" value="ECO:0007669"/>
    <property type="project" value="UniProtKB-KW"/>
</dbReference>
<keyword evidence="6" id="KW-0695">RNA-directed DNA polymerase</keyword>
<evidence type="ECO:0000259" key="7">
    <source>
        <dbReference type="Pfam" id="PF00078"/>
    </source>
</evidence>
<evidence type="ECO:0000256" key="4">
    <source>
        <dbReference type="ARBA" id="ARBA00022759"/>
    </source>
</evidence>
<evidence type="ECO:0000256" key="6">
    <source>
        <dbReference type="ARBA" id="ARBA00022918"/>
    </source>
</evidence>
<dbReference type="CDD" id="cd09274">
    <property type="entry name" value="RNase_HI_RT_Ty3"/>
    <property type="match status" value="1"/>
</dbReference>
<evidence type="ECO:0000313" key="9">
    <source>
        <dbReference type="EMBL" id="KAK2718493.1"/>
    </source>
</evidence>
<dbReference type="GO" id="GO:0004519">
    <property type="term" value="F:endonuclease activity"/>
    <property type="evidence" value="ECO:0007669"/>
    <property type="project" value="UniProtKB-KW"/>
</dbReference>
<dbReference type="Pfam" id="PF00078">
    <property type="entry name" value="RVT_1"/>
    <property type="match status" value="1"/>
</dbReference>
<dbReference type="CDD" id="cd01647">
    <property type="entry name" value="RT_LTR"/>
    <property type="match status" value="1"/>
</dbReference>
<keyword evidence="2" id="KW-0548">Nucleotidyltransferase</keyword>
<dbReference type="Proteomes" id="UP001187531">
    <property type="component" value="Unassembled WGS sequence"/>
</dbReference>
<keyword evidence="5" id="KW-0378">Hydrolase</keyword>
<keyword evidence="3" id="KW-0540">Nuclease</keyword>
<proteinExistence type="predicted"/>
<protein>
    <recommendedName>
        <fullName evidence="11">Reverse transcriptase RNase H-like domain-containing protein</fullName>
    </recommendedName>
</protein>
<evidence type="ECO:0000313" key="10">
    <source>
        <dbReference type="Proteomes" id="UP001187531"/>
    </source>
</evidence>
<dbReference type="InterPro" id="IPR000477">
    <property type="entry name" value="RT_dom"/>
</dbReference>
<keyword evidence="1" id="KW-0808">Transferase</keyword>
<feature type="domain" description="Reverse transcriptase" evidence="7">
    <location>
        <begin position="234"/>
        <end position="371"/>
    </location>
</feature>